<gene>
    <name evidence="12" type="primary">glnM_1</name>
    <name evidence="12" type="ORF">GMA8713_03198</name>
</gene>
<feature type="transmembrane region" description="Helical" evidence="10">
    <location>
        <begin position="284"/>
        <end position="303"/>
    </location>
</feature>
<dbReference type="InterPro" id="IPR035906">
    <property type="entry name" value="MetI-like_sf"/>
</dbReference>
<accession>A0A128FED0</accession>
<name>A0A128FED0_9GAMM</name>
<feature type="transmembrane region" description="Helical" evidence="10">
    <location>
        <begin position="81"/>
        <end position="107"/>
    </location>
</feature>
<keyword evidence="6 10" id="KW-0812">Transmembrane</keyword>
<evidence type="ECO:0000256" key="8">
    <source>
        <dbReference type="ARBA" id="ARBA00022989"/>
    </source>
</evidence>
<protein>
    <submittedName>
        <fullName evidence="12">Putative glutamine ABC transporter permease protein GlnM</fullName>
    </submittedName>
</protein>
<keyword evidence="5" id="KW-1003">Cell membrane</keyword>
<dbReference type="EMBL" id="FIZY01000031">
    <property type="protein sequence ID" value="CZF84656.1"/>
    <property type="molecule type" value="Genomic_DNA"/>
</dbReference>
<evidence type="ECO:0000313" key="13">
    <source>
        <dbReference type="Proteomes" id="UP000073601"/>
    </source>
</evidence>
<keyword evidence="8 10" id="KW-1133">Transmembrane helix</keyword>
<comment type="subcellular location">
    <subcellularLocation>
        <location evidence="2">Cell inner membrane</location>
        <topology evidence="2">Multi-pass membrane protein</topology>
    </subcellularLocation>
    <subcellularLocation>
        <location evidence="10">Cell membrane</location>
        <topology evidence="10">Multi-pass membrane protein</topology>
    </subcellularLocation>
</comment>
<evidence type="ECO:0000313" key="12">
    <source>
        <dbReference type="EMBL" id="CZF84656.1"/>
    </source>
</evidence>
<evidence type="ECO:0000256" key="9">
    <source>
        <dbReference type="ARBA" id="ARBA00023136"/>
    </source>
</evidence>
<comment type="similarity">
    <text evidence="3">Belongs to the binding-protein-dependent transport system permease family. HisMQ subfamily.</text>
</comment>
<comment type="function">
    <text evidence="1">Part of the binding-protein-dependent transport system for glutamine; probably responsible for the translocation of the substrate across the membrane.</text>
</comment>
<feature type="domain" description="ABC transmembrane type-1" evidence="11">
    <location>
        <begin position="86"/>
        <end position="303"/>
    </location>
</feature>
<reference evidence="13" key="1">
    <citation type="submission" date="2016-02" db="EMBL/GenBank/DDBJ databases">
        <authorList>
            <person name="Rodrigo-Torres Lidia"/>
            <person name="Arahal R.David."/>
        </authorList>
    </citation>
    <scope>NUCLEOTIDE SEQUENCE [LARGE SCALE GENOMIC DNA]</scope>
    <source>
        <strain evidence="13">CECT 8713</strain>
    </source>
</reference>
<evidence type="ECO:0000256" key="7">
    <source>
        <dbReference type="ARBA" id="ARBA00022970"/>
    </source>
</evidence>
<dbReference type="GO" id="GO:0022857">
    <property type="term" value="F:transmembrane transporter activity"/>
    <property type="evidence" value="ECO:0007669"/>
    <property type="project" value="InterPro"/>
</dbReference>
<feature type="transmembrane region" description="Helical" evidence="10">
    <location>
        <begin position="30"/>
        <end position="48"/>
    </location>
</feature>
<evidence type="ECO:0000256" key="2">
    <source>
        <dbReference type="ARBA" id="ARBA00004429"/>
    </source>
</evidence>
<dbReference type="InterPro" id="IPR000515">
    <property type="entry name" value="MetI-like"/>
</dbReference>
<dbReference type="Pfam" id="PF00528">
    <property type="entry name" value="BPD_transp_1"/>
    <property type="match status" value="1"/>
</dbReference>
<dbReference type="PANTHER" id="PTHR30614:SF20">
    <property type="entry name" value="GLUTAMINE TRANSPORT SYSTEM PERMEASE PROTEIN GLNP"/>
    <property type="match status" value="1"/>
</dbReference>
<keyword evidence="4 10" id="KW-0813">Transport</keyword>
<feature type="transmembrane region" description="Helical" evidence="10">
    <location>
        <begin position="128"/>
        <end position="145"/>
    </location>
</feature>
<dbReference type="Gene3D" id="1.10.3720.10">
    <property type="entry name" value="MetI-like"/>
    <property type="match status" value="1"/>
</dbReference>
<dbReference type="SUPFAM" id="SSF161098">
    <property type="entry name" value="MetI-like"/>
    <property type="match status" value="1"/>
</dbReference>
<dbReference type="GO" id="GO:0006865">
    <property type="term" value="P:amino acid transport"/>
    <property type="evidence" value="ECO:0007669"/>
    <property type="project" value="UniProtKB-KW"/>
</dbReference>
<dbReference type="Proteomes" id="UP000073601">
    <property type="component" value="Unassembled WGS sequence"/>
</dbReference>
<evidence type="ECO:0000256" key="4">
    <source>
        <dbReference type="ARBA" id="ARBA00022448"/>
    </source>
</evidence>
<evidence type="ECO:0000256" key="3">
    <source>
        <dbReference type="ARBA" id="ARBA00010072"/>
    </source>
</evidence>
<evidence type="ECO:0000256" key="5">
    <source>
        <dbReference type="ARBA" id="ARBA00022475"/>
    </source>
</evidence>
<keyword evidence="7" id="KW-0029">Amino-acid transport</keyword>
<evidence type="ECO:0000256" key="6">
    <source>
        <dbReference type="ARBA" id="ARBA00022692"/>
    </source>
</evidence>
<dbReference type="GO" id="GO:0043190">
    <property type="term" value="C:ATP-binding cassette (ABC) transporter complex"/>
    <property type="evidence" value="ECO:0007669"/>
    <property type="project" value="InterPro"/>
</dbReference>
<organism evidence="12 13">
    <name type="scientific">Grimontia marina</name>
    <dbReference type="NCBI Taxonomy" id="646534"/>
    <lineage>
        <taxon>Bacteria</taxon>
        <taxon>Pseudomonadati</taxon>
        <taxon>Pseudomonadota</taxon>
        <taxon>Gammaproteobacteria</taxon>
        <taxon>Vibrionales</taxon>
        <taxon>Vibrionaceae</taxon>
        <taxon>Grimontia</taxon>
    </lineage>
</organism>
<dbReference type="PANTHER" id="PTHR30614">
    <property type="entry name" value="MEMBRANE COMPONENT OF AMINO ACID ABC TRANSPORTER"/>
    <property type="match status" value="1"/>
</dbReference>
<proteinExistence type="inferred from homology"/>
<evidence type="ECO:0000256" key="1">
    <source>
        <dbReference type="ARBA" id="ARBA00003159"/>
    </source>
</evidence>
<dbReference type="PROSITE" id="PS50928">
    <property type="entry name" value="ABC_TM1"/>
    <property type="match status" value="1"/>
</dbReference>
<sequence length="315" mass="36436">MSQLAKNHRESVFMNEILKQWWKTLIRFHWGNYLLLLLIGLLFYYVWVQVDQTLNYKWNWSIIPNWIIRFDEDTQSWVPNLLLQGLITTFRLTLYSSILALLMGICLGLARTSKNQVVSMLARTYLELLRNIPQVVIIFVFYFFLSEQIVQALEIESWARSIARGDSSEIWSVFFGDMRRFPSLVSGVLVLALFESAFVGEIIRTGIQTVPKGQYEAASSIGMTRMQSMRYIILPQAFRKILPPLANQQIILVKNSAFVSLIAVQELAYKTTELVATTRAIFEAWLTTAAFYFVICFGLSVLFRRLEKHGMSEGR</sequence>
<dbReference type="AlphaFoldDB" id="A0A128FED0"/>
<feature type="transmembrane region" description="Helical" evidence="10">
    <location>
        <begin position="181"/>
        <end position="203"/>
    </location>
</feature>
<dbReference type="InterPro" id="IPR043429">
    <property type="entry name" value="ArtM/GltK/GlnP/TcyL/YhdX-like"/>
</dbReference>
<keyword evidence="13" id="KW-1185">Reference proteome</keyword>
<dbReference type="InterPro" id="IPR010065">
    <property type="entry name" value="AA_ABC_transptr_permease_3TM"/>
</dbReference>
<dbReference type="RefSeq" id="WP_198159527.1">
    <property type="nucleotide sequence ID" value="NZ_CAWRCI010000031.1"/>
</dbReference>
<evidence type="ECO:0000256" key="10">
    <source>
        <dbReference type="RuleBase" id="RU363032"/>
    </source>
</evidence>
<keyword evidence="9 10" id="KW-0472">Membrane</keyword>
<evidence type="ECO:0000259" key="11">
    <source>
        <dbReference type="PROSITE" id="PS50928"/>
    </source>
</evidence>
<dbReference type="NCBIfam" id="TIGR01726">
    <property type="entry name" value="HEQRo_perm_3TM"/>
    <property type="match status" value="1"/>
</dbReference>
<dbReference type="CDD" id="cd06261">
    <property type="entry name" value="TM_PBP2"/>
    <property type="match status" value="1"/>
</dbReference>